<feature type="signal peptide" evidence="3">
    <location>
        <begin position="1"/>
        <end position="18"/>
    </location>
</feature>
<keyword evidence="1" id="KW-0378">Hydrolase</keyword>
<evidence type="ECO:0000256" key="3">
    <source>
        <dbReference type="SAM" id="SignalP"/>
    </source>
</evidence>
<comment type="caution">
    <text evidence="4">The sequence shown here is derived from an EMBL/GenBank/DDBJ whole genome shotgun (WGS) entry which is preliminary data.</text>
</comment>
<organism evidence="4 5">
    <name type="scientific">Elasticomyces elasticus</name>
    <dbReference type="NCBI Taxonomy" id="574655"/>
    <lineage>
        <taxon>Eukaryota</taxon>
        <taxon>Fungi</taxon>
        <taxon>Dikarya</taxon>
        <taxon>Ascomycota</taxon>
        <taxon>Pezizomycotina</taxon>
        <taxon>Dothideomycetes</taxon>
        <taxon>Dothideomycetidae</taxon>
        <taxon>Mycosphaerellales</taxon>
        <taxon>Teratosphaeriaceae</taxon>
        <taxon>Elasticomyces</taxon>
    </lineage>
</organism>
<sequence>MQFTATLLTLGMALSATAGPIERVVKEKPIINTRGTGETQGESTGFRTMNSNIRSEVSGGSIYNTVYAAGASQNSAAGTRDIIARITSELRSNPNRCFVLEGYSQGAAATTNALPDITGAAFDAVKAVFLIGNPLHQSGLACNVDQNGGTTTRNVRGISAGLGAGIPSNWISKTLDVCNFGDGVCDTTNGRGINAAHLAYPRLSSVQNLGTDFVVAALESGSTGGGVGSGDTTPQPAECPYKIYTYLCPYWEARQ</sequence>
<dbReference type="EMBL" id="JAVRQU010000015">
    <property type="protein sequence ID" value="KAK5694560.1"/>
    <property type="molecule type" value="Genomic_DNA"/>
</dbReference>
<dbReference type="InterPro" id="IPR000675">
    <property type="entry name" value="Cutinase/axe"/>
</dbReference>
<protein>
    <recommendedName>
        <fullName evidence="6">Cutinase</fullName>
    </recommendedName>
</protein>
<feature type="chain" id="PRO_5043008151" description="Cutinase" evidence="3">
    <location>
        <begin position="19"/>
        <end position="255"/>
    </location>
</feature>
<keyword evidence="3" id="KW-0732">Signal</keyword>
<evidence type="ECO:0008006" key="6">
    <source>
        <dbReference type="Google" id="ProtNLM"/>
    </source>
</evidence>
<reference evidence="4" key="1">
    <citation type="submission" date="2023-08" db="EMBL/GenBank/DDBJ databases">
        <title>Black Yeasts Isolated from many extreme environments.</title>
        <authorList>
            <person name="Coleine C."/>
            <person name="Stajich J.E."/>
            <person name="Selbmann L."/>
        </authorList>
    </citation>
    <scope>NUCLEOTIDE SEQUENCE</scope>
    <source>
        <strain evidence="4">CCFEE 5810</strain>
    </source>
</reference>
<accession>A0AAN7ZXB3</accession>
<evidence type="ECO:0000313" key="5">
    <source>
        <dbReference type="Proteomes" id="UP001310594"/>
    </source>
</evidence>
<dbReference type="GO" id="GO:0052689">
    <property type="term" value="F:carboxylic ester hydrolase activity"/>
    <property type="evidence" value="ECO:0007669"/>
    <property type="project" value="UniProtKB-ARBA"/>
</dbReference>
<dbReference type="Pfam" id="PF01083">
    <property type="entry name" value="Cutinase"/>
    <property type="match status" value="1"/>
</dbReference>
<evidence type="ECO:0000256" key="1">
    <source>
        <dbReference type="ARBA" id="ARBA00022801"/>
    </source>
</evidence>
<keyword evidence="2" id="KW-1015">Disulfide bond</keyword>
<dbReference type="PANTHER" id="PTHR33630:SF9">
    <property type="entry name" value="CUTINASE 4"/>
    <property type="match status" value="1"/>
</dbReference>
<dbReference type="AlphaFoldDB" id="A0AAN7ZXB3"/>
<dbReference type="InterPro" id="IPR029058">
    <property type="entry name" value="AB_hydrolase_fold"/>
</dbReference>
<dbReference type="PANTHER" id="PTHR33630">
    <property type="entry name" value="CUTINASE RV1984C-RELATED-RELATED"/>
    <property type="match status" value="1"/>
</dbReference>
<evidence type="ECO:0000313" key="4">
    <source>
        <dbReference type="EMBL" id="KAK5694560.1"/>
    </source>
</evidence>
<dbReference type="Proteomes" id="UP001310594">
    <property type="component" value="Unassembled WGS sequence"/>
</dbReference>
<dbReference type="SUPFAM" id="SSF53474">
    <property type="entry name" value="alpha/beta-Hydrolases"/>
    <property type="match status" value="1"/>
</dbReference>
<proteinExistence type="predicted"/>
<evidence type="ECO:0000256" key="2">
    <source>
        <dbReference type="ARBA" id="ARBA00023157"/>
    </source>
</evidence>
<dbReference type="Gene3D" id="3.40.50.1820">
    <property type="entry name" value="alpha/beta hydrolase"/>
    <property type="match status" value="1"/>
</dbReference>
<dbReference type="SMART" id="SM01110">
    <property type="entry name" value="Cutinase"/>
    <property type="match status" value="1"/>
</dbReference>
<gene>
    <name evidence="4" type="ORF">LTR97_009150</name>
</gene>
<name>A0AAN7ZXB3_9PEZI</name>